<feature type="transmembrane region" description="Helical" evidence="2">
    <location>
        <begin position="482"/>
        <end position="506"/>
    </location>
</feature>
<name>A0A9P4Z295_9HYPO</name>
<gene>
    <name evidence="3" type="ORF">GMORB2_1347</name>
</gene>
<dbReference type="GeneID" id="55967577"/>
<dbReference type="EMBL" id="JAANYQ010000002">
    <property type="protein sequence ID" value="KAF4126101.1"/>
    <property type="molecule type" value="Genomic_DNA"/>
</dbReference>
<protein>
    <submittedName>
        <fullName evidence="3">Uncharacterized protein</fullName>
    </submittedName>
</protein>
<accession>A0A9P4Z295</accession>
<dbReference type="AlphaFoldDB" id="A0A9P4Z295"/>
<feature type="transmembrane region" description="Helical" evidence="2">
    <location>
        <begin position="426"/>
        <end position="446"/>
    </location>
</feature>
<keyword evidence="2" id="KW-0472">Membrane</keyword>
<dbReference type="Proteomes" id="UP000749293">
    <property type="component" value="Unassembled WGS sequence"/>
</dbReference>
<sequence>MAERVSSSPPPLSVIIRRRMGGTIGDFFAFDDLPTILHWRDSGTFGDDVVSFGALIEDGVDGGQQVSLIETGCMVDGDTAADCPRACSDASTMFGDVETFYNCAVLAAIVHWTGEVGRYTVTDEAERNASVVMGGGGVDLADFDQRTVLESIVACEQDACANDELGSPCDASVTGSAVNASNPELVFDSLSGFCPALEAKINDDIFGPGVLVSYVMQVCFAITLYLFVKMFNMYVRATQGNDDQRRRRRRRRESSGGKNRLNRIRTMMTWSDSSALSRTSVAVATTLVEFQEAQCWFVFALQIASVLAIVVRSQEGSFWDEIVVNAAIAFHVSQNGILPMFLVQICLHNEGIRSTHTFLGFLMEYVLAIIAASQSIYFDDVFRLFRSQTPIDACGGNPSPRTYCSSVGSVDGLRIGFFPHPMLYKLVFLVLDTIAIVVLIVDHVAWELRKHTRTRHARFGSFRVGRGPEGRFQPHWVKFRRIFWHTLEAMYVIVNVLYAISLARLMTDESFDPSRWSYGQIIAMTVWGPVIVKLISLVWSGPQKNGLEADSGPPRLRIDNVINLRLGSSVDDDQDFIKSRDEADTPSPMPDSAIEKKTADQEGQGEASGSGATRIAEDFNAK</sequence>
<keyword evidence="2" id="KW-0812">Transmembrane</keyword>
<evidence type="ECO:0000313" key="3">
    <source>
        <dbReference type="EMBL" id="KAF4126101.1"/>
    </source>
</evidence>
<feature type="transmembrane region" description="Helical" evidence="2">
    <location>
        <begin position="518"/>
        <end position="539"/>
    </location>
</feature>
<evidence type="ECO:0000256" key="1">
    <source>
        <dbReference type="SAM" id="MobiDB-lite"/>
    </source>
</evidence>
<comment type="caution">
    <text evidence="3">The sequence shown here is derived from an EMBL/GenBank/DDBJ whole genome shotgun (WGS) entry which is preliminary data.</text>
</comment>
<feature type="transmembrane region" description="Helical" evidence="2">
    <location>
        <begin position="359"/>
        <end position="378"/>
    </location>
</feature>
<evidence type="ECO:0000256" key="2">
    <source>
        <dbReference type="SAM" id="Phobius"/>
    </source>
</evidence>
<dbReference type="RefSeq" id="XP_035324753.1">
    <property type="nucleotide sequence ID" value="XM_035463329.1"/>
</dbReference>
<feature type="region of interest" description="Disordered" evidence="1">
    <location>
        <begin position="573"/>
        <end position="622"/>
    </location>
</feature>
<feature type="transmembrane region" description="Helical" evidence="2">
    <location>
        <begin position="205"/>
        <end position="228"/>
    </location>
</feature>
<dbReference type="OrthoDB" id="4582561at2759"/>
<keyword evidence="2" id="KW-1133">Transmembrane helix</keyword>
<keyword evidence="4" id="KW-1185">Reference proteome</keyword>
<organism evidence="3 4">
    <name type="scientific">Geosmithia morbida</name>
    <dbReference type="NCBI Taxonomy" id="1094350"/>
    <lineage>
        <taxon>Eukaryota</taxon>
        <taxon>Fungi</taxon>
        <taxon>Dikarya</taxon>
        <taxon>Ascomycota</taxon>
        <taxon>Pezizomycotina</taxon>
        <taxon>Sordariomycetes</taxon>
        <taxon>Hypocreomycetidae</taxon>
        <taxon>Hypocreales</taxon>
        <taxon>Bionectriaceae</taxon>
        <taxon>Geosmithia</taxon>
    </lineage>
</organism>
<reference evidence="3" key="1">
    <citation type="submission" date="2020-03" db="EMBL/GenBank/DDBJ databases">
        <title>Site-based positive gene gene selection in Geosmithia morbida across the United States reveals a broad range of putative effectors and factors for local host and environmental adapation.</title>
        <authorList>
            <person name="Onufrak A."/>
            <person name="Murdoch R.W."/>
            <person name="Gazis R."/>
            <person name="Huff M."/>
            <person name="Staton M."/>
            <person name="Klingeman W."/>
            <person name="Hadziabdic D."/>
        </authorList>
    </citation>
    <scope>NUCLEOTIDE SEQUENCE</scope>
    <source>
        <strain evidence="3">1262</strain>
    </source>
</reference>
<evidence type="ECO:0000313" key="4">
    <source>
        <dbReference type="Proteomes" id="UP000749293"/>
    </source>
</evidence>
<proteinExistence type="predicted"/>